<keyword evidence="1" id="KW-0813">Transport</keyword>
<feature type="compositionally biased region" description="Low complexity" evidence="7">
    <location>
        <begin position="179"/>
        <end position="218"/>
    </location>
</feature>
<reference evidence="10 11" key="1">
    <citation type="submission" date="2019-07" db="EMBL/GenBank/DDBJ databases">
        <title>Qingshengfaniella alkalisoli gen. nov., sp. nov., isolated from saline soil.</title>
        <authorList>
            <person name="Xu L."/>
            <person name="Huang X.-X."/>
            <person name="Sun J.-Q."/>
        </authorList>
    </citation>
    <scope>NUCLEOTIDE SEQUENCE [LARGE SCALE GENOMIC DNA]</scope>
    <source>
        <strain evidence="10 11">DSM 27279</strain>
    </source>
</reference>
<dbReference type="InterPro" id="IPR002323">
    <property type="entry name" value="Cyt_CIE"/>
</dbReference>
<evidence type="ECO:0000256" key="6">
    <source>
        <dbReference type="PROSITE-ProRule" id="PRU00433"/>
    </source>
</evidence>
<dbReference type="InterPro" id="IPR036909">
    <property type="entry name" value="Cyt_c-like_dom_sf"/>
</dbReference>
<dbReference type="Pfam" id="PF13442">
    <property type="entry name" value="Cytochrome_CBB3"/>
    <property type="match status" value="2"/>
</dbReference>
<dbReference type="GO" id="GO:0005506">
    <property type="term" value="F:iron ion binding"/>
    <property type="evidence" value="ECO:0007669"/>
    <property type="project" value="InterPro"/>
</dbReference>
<sequence>MSNAQEQHPSGHSSPVRTPKQLITIAALAFIVPVIVILMLASYVARGTRGADGSDAFTPQAVSARIAPVAGFALVDVNAPREYLTGEQVYKQVCTACHAAGVAGAPRTGDKDAWAPFIAQGFDALLQVAIQGKGAMPPKGGAANLSDYEIARAVVYLANQGGGDFEEPAAPEEGEGEEASQQAAGAAPVAPAPQAAAAAPAAAPASEPAPASGDAAAETPAAASGAAGAIAISDEAHTVGKKIYDTTCVTCHAAGIAGAPKLGDKAAWAPYVATGMDQMLAVAIKGKGAMPPRGTAMNASDAELRAAIEYMVSQVQ</sequence>
<dbReference type="OrthoDB" id="9814708at2"/>
<accession>A0A556B005</accession>
<evidence type="ECO:0000256" key="3">
    <source>
        <dbReference type="ARBA" id="ARBA00022723"/>
    </source>
</evidence>
<evidence type="ECO:0000256" key="5">
    <source>
        <dbReference type="ARBA" id="ARBA00023004"/>
    </source>
</evidence>
<comment type="caution">
    <text evidence="10">The sequence shown here is derived from an EMBL/GenBank/DDBJ whole genome shotgun (WGS) entry which is preliminary data.</text>
</comment>
<keyword evidence="4" id="KW-0249">Electron transport</keyword>
<keyword evidence="8" id="KW-1133">Transmembrane helix</keyword>
<dbReference type="AlphaFoldDB" id="A0A556B005"/>
<dbReference type="PRINTS" id="PR00607">
    <property type="entry name" value="CYTCHROMECIE"/>
</dbReference>
<feature type="compositionally biased region" description="Acidic residues" evidence="7">
    <location>
        <begin position="164"/>
        <end position="178"/>
    </location>
</feature>
<keyword evidence="5 6" id="KW-0408">Iron</keyword>
<dbReference type="RefSeq" id="WP_143946419.1">
    <property type="nucleotide sequence ID" value="NZ_BAABMB010000001.1"/>
</dbReference>
<keyword evidence="8" id="KW-0472">Membrane</keyword>
<evidence type="ECO:0000256" key="2">
    <source>
        <dbReference type="ARBA" id="ARBA00022617"/>
    </source>
</evidence>
<keyword evidence="11" id="KW-1185">Reference proteome</keyword>
<evidence type="ECO:0000256" key="7">
    <source>
        <dbReference type="SAM" id="MobiDB-lite"/>
    </source>
</evidence>
<dbReference type="PROSITE" id="PS51007">
    <property type="entry name" value="CYTC"/>
    <property type="match status" value="2"/>
</dbReference>
<evidence type="ECO:0000313" key="10">
    <source>
        <dbReference type="EMBL" id="TSH98512.1"/>
    </source>
</evidence>
<dbReference type="EMBL" id="VLTJ01000004">
    <property type="protein sequence ID" value="TSH98512.1"/>
    <property type="molecule type" value="Genomic_DNA"/>
</dbReference>
<gene>
    <name evidence="10" type="ORF">FOZ76_01805</name>
</gene>
<organism evidence="10 11">
    <name type="scientific">Verticiella sediminum</name>
    <dbReference type="NCBI Taxonomy" id="1247510"/>
    <lineage>
        <taxon>Bacteria</taxon>
        <taxon>Pseudomonadati</taxon>
        <taxon>Pseudomonadota</taxon>
        <taxon>Betaproteobacteria</taxon>
        <taxon>Burkholderiales</taxon>
        <taxon>Alcaligenaceae</taxon>
        <taxon>Verticiella</taxon>
    </lineage>
</organism>
<name>A0A556B005_9BURK</name>
<keyword evidence="3 6" id="KW-0479">Metal-binding</keyword>
<feature type="region of interest" description="Disordered" evidence="7">
    <location>
        <begin position="162"/>
        <end position="218"/>
    </location>
</feature>
<feature type="domain" description="Cytochrome c" evidence="9">
    <location>
        <begin position="81"/>
        <end position="161"/>
    </location>
</feature>
<dbReference type="Proteomes" id="UP000318405">
    <property type="component" value="Unassembled WGS sequence"/>
</dbReference>
<dbReference type="PANTHER" id="PTHR40942:SF4">
    <property type="entry name" value="CYTOCHROME C5"/>
    <property type="match status" value="1"/>
</dbReference>
<protein>
    <submittedName>
        <fullName evidence="10">Cytochrome c5 family protein</fullName>
    </submittedName>
</protein>
<dbReference type="GO" id="GO:0009055">
    <property type="term" value="F:electron transfer activity"/>
    <property type="evidence" value="ECO:0007669"/>
    <property type="project" value="InterPro"/>
</dbReference>
<keyword evidence="2 6" id="KW-0349">Heme</keyword>
<dbReference type="PANTHER" id="PTHR40942">
    <property type="match status" value="1"/>
</dbReference>
<evidence type="ECO:0000259" key="9">
    <source>
        <dbReference type="PROSITE" id="PS51007"/>
    </source>
</evidence>
<dbReference type="SUPFAM" id="SSF46626">
    <property type="entry name" value="Cytochrome c"/>
    <property type="match status" value="2"/>
</dbReference>
<evidence type="ECO:0000313" key="11">
    <source>
        <dbReference type="Proteomes" id="UP000318405"/>
    </source>
</evidence>
<evidence type="ECO:0000256" key="8">
    <source>
        <dbReference type="SAM" id="Phobius"/>
    </source>
</evidence>
<dbReference type="Gene3D" id="1.10.760.10">
    <property type="entry name" value="Cytochrome c-like domain"/>
    <property type="match status" value="2"/>
</dbReference>
<evidence type="ECO:0000256" key="1">
    <source>
        <dbReference type="ARBA" id="ARBA00022448"/>
    </source>
</evidence>
<dbReference type="GO" id="GO:0020037">
    <property type="term" value="F:heme binding"/>
    <property type="evidence" value="ECO:0007669"/>
    <property type="project" value="InterPro"/>
</dbReference>
<feature type="domain" description="Cytochrome c" evidence="9">
    <location>
        <begin position="235"/>
        <end position="315"/>
    </location>
</feature>
<feature type="transmembrane region" description="Helical" evidence="8">
    <location>
        <begin position="22"/>
        <end position="45"/>
    </location>
</feature>
<keyword evidence="8" id="KW-0812">Transmembrane</keyword>
<evidence type="ECO:0000256" key="4">
    <source>
        <dbReference type="ARBA" id="ARBA00022982"/>
    </source>
</evidence>
<proteinExistence type="predicted"/>
<dbReference type="InterPro" id="IPR009056">
    <property type="entry name" value="Cyt_c-like_dom"/>
</dbReference>